<dbReference type="GeneID" id="9827104"/>
<gene>
    <name evidence="2" type="ORF">CRE_10477</name>
</gene>
<dbReference type="KEGG" id="crq:GCK72_021268"/>
<dbReference type="CTD" id="9827104"/>
<dbReference type="Pfam" id="PF00646">
    <property type="entry name" value="F-box"/>
    <property type="match status" value="1"/>
</dbReference>
<keyword evidence="3" id="KW-1185">Reference proteome</keyword>
<dbReference type="InterPro" id="IPR012885">
    <property type="entry name" value="F-box_Sdz-33"/>
</dbReference>
<reference evidence="2" key="1">
    <citation type="submission" date="2007-07" db="EMBL/GenBank/DDBJ databases">
        <title>PCAP assembly of the Caenorhabditis remanei genome.</title>
        <authorList>
            <consortium name="The Caenorhabditis remanei Sequencing Consortium"/>
            <person name="Wilson R.K."/>
        </authorList>
    </citation>
    <scope>NUCLEOTIDE SEQUENCE [LARGE SCALE GENOMIC DNA]</scope>
    <source>
        <strain evidence="2">PB4641</strain>
    </source>
</reference>
<proteinExistence type="predicted"/>
<protein>
    <recommendedName>
        <fullName evidence="1">F-box domain-containing protein</fullName>
    </recommendedName>
</protein>
<dbReference type="Pfam" id="PF07735">
    <property type="entry name" value="FBA_2"/>
    <property type="match status" value="1"/>
</dbReference>
<dbReference type="OrthoDB" id="9010513at2759"/>
<dbReference type="PANTHER" id="PTHR22899:SF0">
    <property type="entry name" value="F-BOX ASSOCIATED DOMAIN-CONTAINING PROTEIN-RELATED"/>
    <property type="match status" value="1"/>
</dbReference>
<feature type="domain" description="F-box" evidence="1">
    <location>
        <begin position="4"/>
        <end position="42"/>
    </location>
</feature>
<dbReference type="HOGENOM" id="CLU_028840_5_1_1"/>
<dbReference type="EMBL" id="DS268506">
    <property type="protein sequence ID" value="EFP13547.1"/>
    <property type="molecule type" value="Genomic_DNA"/>
</dbReference>
<dbReference type="InterPro" id="IPR053222">
    <property type="entry name" value="Zygotic_Embryogenesis-Asso"/>
</dbReference>
<evidence type="ECO:0000259" key="1">
    <source>
        <dbReference type="PROSITE" id="PS50181"/>
    </source>
</evidence>
<accession>E3N0Q7</accession>
<dbReference type="PANTHER" id="PTHR22899">
    <property type="entry name" value="CYCLIN-RELATED F-BOX FAMILY"/>
    <property type="match status" value="1"/>
</dbReference>
<dbReference type="Proteomes" id="UP000008281">
    <property type="component" value="Unassembled WGS sequence"/>
</dbReference>
<organism evidence="3">
    <name type="scientific">Caenorhabditis remanei</name>
    <name type="common">Caenorhabditis vulgaris</name>
    <dbReference type="NCBI Taxonomy" id="31234"/>
    <lineage>
        <taxon>Eukaryota</taxon>
        <taxon>Metazoa</taxon>
        <taxon>Ecdysozoa</taxon>
        <taxon>Nematoda</taxon>
        <taxon>Chromadorea</taxon>
        <taxon>Rhabditida</taxon>
        <taxon>Rhabditina</taxon>
        <taxon>Rhabditomorpha</taxon>
        <taxon>Rhabditoidea</taxon>
        <taxon>Rhabditidae</taxon>
        <taxon>Peloderinae</taxon>
        <taxon>Caenorhabditis</taxon>
    </lineage>
</organism>
<name>E3N0Q7_CAERE</name>
<evidence type="ECO:0000313" key="3">
    <source>
        <dbReference type="Proteomes" id="UP000008281"/>
    </source>
</evidence>
<dbReference type="AlphaFoldDB" id="E3N0Q7"/>
<dbReference type="RefSeq" id="XP_003098026.2">
    <property type="nucleotide sequence ID" value="XM_003097978.2"/>
</dbReference>
<sequence length="355" mass="41374">MTTAFPLLRLPYLVLMPILEQMEFMDRISLSVLSKRARMFLKLLKMKCEHISLELKYGTIEMEVFRDNFEVFKLELYMSGHVKFKNRQDAFLWSTMGVPPMDYAVSIMNVMHCKSIHQFTIAKISVECNILPLLVNLPKIDKVVVHSDLYDVSPVKSRLYKVLRTVLPVSSAVRFPYDVLNPKELGEIFKGNFDSVTVILKDYDDDMPNYNMFSLYDLRRTNTKTLEVVGEVVKVEDVNRYFKLWMKKKCNPRLEYLQVATRRRLGSEVINLLLKELNAVQVPIETERTFRVLGNVNKFIPEDSYEKVSVEFDITRVDGRTATIRILNYTKVLFYVWPESTNNTTSLEPKSSVMA</sequence>
<evidence type="ECO:0000313" key="2">
    <source>
        <dbReference type="EMBL" id="EFP13547.1"/>
    </source>
</evidence>
<dbReference type="InterPro" id="IPR001810">
    <property type="entry name" value="F-box_dom"/>
</dbReference>
<dbReference type="PROSITE" id="PS50181">
    <property type="entry name" value="FBOX"/>
    <property type="match status" value="1"/>
</dbReference>
<dbReference type="InParanoid" id="E3N0Q7"/>